<dbReference type="Pfam" id="PF02779">
    <property type="entry name" value="Transket_pyr"/>
    <property type="match status" value="1"/>
</dbReference>
<dbReference type="SUPFAM" id="SSF52518">
    <property type="entry name" value="Thiamin diphosphate-binding fold (THDP-binding)"/>
    <property type="match status" value="1"/>
</dbReference>
<name>A0A7G9GIR8_9FIRM</name>
<feature type="domain" description="Transketolase-like pyrimidine-binding" evidence="4">
    <location>
        <begin position="4"/>
        <end position="170"/>
    </location>
</feature>
<keyword evidence="6" id="KW-1185">Reference proteome</keyword>
<dbReference type="RefSeq" id="WP_117454471.1">
    <property type="nucleotide sequence ID" value="NZ_CP060636.1"/>
</dbReference>
<comment type="similarity">
    <text evidence="2">Belongs to the transketolase family.</text>
</comment>
<accession>A0A7G9GIR8</accession>
<sequence>MSKMATREAYGKALAQLVEKRKDVIVLDADLSKSTKTADAKKAAPNQHYNIGIAEGNMMGVAAGLASSGKVVYASSFAMFAAGRAYEQIRNSIAYPKRNVKICATHAGISVGEDGASHQCIEDIALMRVIPGMKVFQPCDEASTKAIIAAIADIDGPCYVRLGRCAVESIYQDYTFTLGKGHVLRKGKHIALIASGLMVQEALKAADMLEEEVTVIDIDCIKPIDQELIVETAKNHNVIYTIEEHNVMAGLGSAVAEVLAPLGLSCRQIMIGMQDQFGESGTPQELLKAYGLDAESIVEKIKQTK</sequence>
<dbReference type="InterPro" id="IPR051157">
    <property type="entry name" value="PDH/Transketolase"/>
</dbReference>
<dbReference type="PANTHER" id="PTHR43825:SF1">
    <property type="entry name" value="TRANSKETOLASE-LIKE PYRIMIDINE-BINDING DOMAIN-CONTAINING PROTEIN"/>
    <property type="match status" value="1"/>
</dbReference>
<dbReference type="Gene3D" id="3.40.50.970">
    <property type="match status" value="1"/>
</dbReference>
<reference evidence="5 6" key="1">
    <citation type="submission" date="2020-08" db="EMBL/GenBank/DDBJ databases">
        <authorList>
            <person name="Liu C."/>
            <person name="Sun Q."/>
        </authorList>
    </citation>
    <scope>NUCLEOTIDE SEQUENCE [LARGE SCALE GENOMIC DNA]</scope>
    <source>
        <strain evidence="5 6">NSJ-61</strain>
    </source>
</reference>
<dbReference type="FunFam" id="3.40.50.970:FF:000129">
    <property type="entry name" value="Transketolase"/>
    <property type="match status" value="1"/>
</dbReference>
<comment type="cofactor">
    <cofactor evidence="1">
        <name>thiamine diphosphate</name>
        <dbReference type="ChEBI" id="CHEBI:58937"/>
    </cofactor>
</comment>
<evidence type="ECO:0000259" key="4">
    <source>
        <dbReference type="SMART" id="SM00861"/>
    </source>
</evidence>
<dbReference type="Proteomes" id="UP000515856">
    <property type="component" value="Chromosome"/>
</dbReference>
<evidence type="ECO:0000313" key="6">
    <source>
        <dbReference type="Proteomes" id="UP000515856"/>
    </source>
</evidence>
<keyword evidence="3" id="KW-0786">Thiamine pyrophosphate</keyword>
<organism evidence="5 6">
    <name type="scientific">[Eubacterium] hominis</name>
    <dbReference type="NCBI Taxonomy" id="2764325"/>
    <lineage>
        <taxon>Bacteria</taxon>
        <taxon>Bacillati</taxon>
        <taxon>Bacillota</taxon>
        <taxon>Erysipelotrichia</taxon>
        <taxon>Erysipelotrichales</taxon>
        <taxon>Erysipelotrichaceae</taxon>
        <taxon>Amedibacillus</taxon>
    </lineage>
</organism>
<dbReference type="InterPro" id="IPR005475">
    <property type="entry name" value="Transketolase-like_Pyr-bd"/>
</dbReference>
<dbReference type="Gene3D" id="3.40.50.920">
    <property type="match status" value="1"/>
</dbReference>
<dbReference type="Pfam" id="PF02780">
    <property type="entry name" value="Transketolase_C"/>
    <property type="match status" value="1"/>
</dbReference>
<dbReference type="CDD" id="cd07033">
    <property type="entry name" value="TPP_PYR_DXS_TK_like"/>
    <property type="match status" value="1"/>
</dbReference>
<dbReference type="PANTHER" id="PTHR43825">
    <property type="entry name" value="PYRUVATE DEHYDROGENASE E1 COMPONENT"/>
    <property type="match status" value="1"/>
</dbReference>
<evidence type="ECO:0000313" key="5">
    <source>
        <dbReference type="EMBL" id="QNM10700.1"/>
    </source>
</evidence>
<dbReference type="AlphaFoldDB" id="A0A7G9GIR8"/>
<dbReference type="SMART" id="SM00861">
    <property type="entry name" value="Transket_pyr"/>
    <property type="match status" value="1"/>
</dbReference>
<dbReference type="InterPro" id="IPR029061">
    <property type="entry name" value="THDP-binding"/>
</dbReference>
<evidence type="ECO:0000256" key="1">
    <source>
        <dbReference type="ARBA" id="ARBA00001964"/>
    </source>
</evidence>
<dbReference type="SUPFAM" id="SSF52922">
    <property type="entry name" value="TK C-terminal domain-like"/>
    <property type="match status" value="1"/>
</dbReference>
<evidence type="ECO:0000256" key="2">
    <source>
        <dbReference type="ARBA" id="ARBA00007131"/>
    </source>
</evidence>
<dbReference type="EMBL" id="CP060636">
    <property type="protein sequence ID" value="QNM10700.1"/>
    <property type="molecule type" value="Genomic_DNA"/>
</dbReference>
<dbReference type="InterPro" id="IPR009014">
    <property type="entry name" value="Transketo_C/PFOR_II"/>
</dbReference>
<protein>
    <submittedName>
        <fullName evidence="5">Transketolase family protein</fullName>
    </submittedName>
</protein>
<dbReference type="InterPro" id="IPR033248">
    <property type="entry name" value="Transketolase_C"/>
</dbReference>
<proteinExistence type="inferred from homology"/>
<evidence type="ECO:0000256" key="3">
    <source>
        <dbReference type="ARBA" id="ARBA00023052"/>
    </source>
</evidence>
<dbReference type="KEGG" id="ehn:H9Q80_10375"/>
<gene>
    <name evidence="5" type="ORF">H9Q80_10375</name>
</gene>